<dbReference type="EMBL" id="CAJNOT010000256">
    <property type="protein sequence ID" value="CAF0915249.1"/>
    <property type="molecule type" value="Genomic_DNA"/>
</dbReference>
<dbReference type="GO" id="GO:0031267">
    <property type="term" value="F:small GTPase binding"/>
    <property type="evidence" value="ECO:0007669"/>
    <property type="project" value="TreeGrafter"/>
</dbReference>
<dbReference type="InterPro" id="IPR000195">
    <property type="entry name" value="Rab-GAP-TBC_dom"/>
</dbReference>
<evidence type="ECO:0000313" key="10">
    <source>
        <dbReference type="Proteomes" id="UP000663823"/>
    </source>
</evidence>
<feature type="region of interest" description="Disordered" evidence="2">
    <location>
        <begin position="151"/>
        <end position="189"/>
    </location>
</feature>
<organism evidence="9 10">
    <name type="scientific">Rotaria sordida</name>
    <dbReference type="NCBI Taxonomy" id="392033"/>
    <lineage>
        <taxon>Eukaryota</taxon>
        <taxon>Metazoa</taxon>
        <taxon>Spiralia</taxon>
        <taxon>Gnathifera</taxon>
        <taxon>Rotifera</taxon>
        <taxon>Eurotatoria</taxon>
        <taxon>Bdelloidea</taxon>
        <taxon>Philodinida</taxon>
        <taxon>Philodinidae</taxon>
        <taxon>Rotaria</taxon>
    </lineage>
</organism>
<dbReference type="Gene3D" id="1.10.8.270">
    <property type="entry name" value="putative rabgap domain of human tbc1 domain family member 14 like domains"/>
    <property type="match status" value="1"/>
</dbReference>
<dbReference type="EMBL" id="CAJNOO010000167">
    <property type="protein sequence ID" value="CAF0837709.1"/>
    <property type="molecule type" value="Genomic_DNA"/>
</dbReference>
<protein>
    <recommendedName>
        <fullName evidence="3">Rab-GAP TBC domain-containing protein</fullName>
    </recommendedName>
</protein>
<dbReference type="EMBL" id="CAJNOU010000518">
    <property type="protein sequence ID" value="CAF1020603.1"/>
    <property type="molecule type" value="Genomic_DNA"/>
</dbReference>
<sequence length="746" mass="85483">MISTTFEYRSHSSERLSPSKIQDPSLRSTRSACAIHIKSTISSTPTTTSSSSSSSFSLDNETKNENIICSSLSTHQTNLEYFRKSNSLDSGYKTLSATSHGTSHTDTIDEESERINSFLQIASSPSSCSSSSYAVSNTNNNQKINSKIEFIVDDEDDVDDKQPSVSGKDSKSNTDGLSSSGERRSRRNSLSNYSVSNYSVLLNEFYCISSDQINQTINDEKIIKKKSGFANTVATFFLSKKKEDEQQLSITPTKKFNRSRSVSETSLERTTINQDSIEPKPTLSAESIDEQTDNEGKSKKLPTTTTYTIPLKTEKISTQSLLTTSSTNNNQQTSLSHSFSWLHRLSNRFNSSTLTTRTTTVTAKTSSTGLIFENRPINLPPKSDEETQKHHVEYQKMCLEAKRAQQLFDEKEEQRQRLKLKREEFVSKSLKIWTHDILPYWDKYGGIHNCPDLTLNSKAYKLWWHGLPPRIRGKVWKMAIGNELGLTYELFTQLEQMAREKLEETKQAEDARSNHSLSPQLQRTFSHSSETTSTYIELIQLDVSRTFPQLGLFQNHGPYHEYLQLLLCIYVYLCPEVGYVQGQAFLAAMFLLNLDLFDSFICFSNLLHRPYFQTFYRFNNIDKYLQLFKQLLDYHLPKLSAHFIQMSIEPNCFALDWFFTIFSKSLPLDVVSRIWDLFFRDGDAFIFRTGIAILSLYEERLCQLDTFHCLQFLTRLPDDLNATTLFKAIDKINFDHTNCELFYLIA</sequence>
<feature type="region of interest" description="Disordered" evidence="2">
    <location>
        <begin position="1"/>
        <end position="26"/>
    </location>
</feature>
<reference evidence="9" key="1">
    <citation type="submission" date="2021-02" db="EMBL/GenBank/DDBJ databases">
        <authorList>
            <person name="Nowell W R."/>
        </authorList>
    </citation>
    <scope>NUCLEOTIDE SEQUENCE</scope>
</reference>
<feature type="region of interest" description="Disordered" evidence="2">
    <location>
        <begin position="502"/>
        <end position="522"/>
    </location>
</feature>
<dbReference type="EMBL" id="CAJOBE010000139">
    <property type="protein sequence ID" value="CAF3579066.1"/>
    <property type="molecule type" value="Genomic_DNA"/>
</dbReference>
<dbReference type="GO" id="GO:0005096">
    <property type="term" value="F:GTPase activator activity"/>
    <property type="evidence" value="ECO:0007669"/>
    <property type="project" value="TreeGrafter"/>
</dbReference>
<accession>A0A818UZJ4</accession>
<evidence type="ECO:0000313" key="8">
    <source>
        <dbReference type="EMBL" id="CAF3596920.1"/>
    </source>
</evidence>
<dbReference type="InterPro" id="IPR050302">
    <property type="entry name" value="Rab_GAP_TBC_domain"/>
</dbReference>
<evidence type="ECO:0000313" key="7">
    <source>
        <dbReference type="EMBL" id="CAF3579066.1"/>
    </source>
</evidence>
<comment type="caution">
    <text evidence="9">The sequence shown here is derived from an EMBL/GenBank/DDBJ whole genome shotgun (WGS) entry which is preliminary data.</text>
</comment>
<evidence type="ECO:0000256" key="1">
    <source>
        <dbReference type="SAM" id="Coils"/>
    </source>
</evidence>
<dbReference type="Pfam" id="PF00566">
    <property type="entry name" value="RabGAP-TBC"/>
    <property type="match status" value="1"/>
</dbReference>
<dbReference type="Gene3D" id="1.10.10.750">
    <property type="entry name" value="Ypt/Rab-GAP domain of gyp1p, domain 1"/>
    <property type="match status" value="1"/>
</dbReference>
<dbReference type="PANTHER" id="PTHR47219:SF15">
    <property type="entry name" value="TBC1 DOMAIN FAMILY MEMBER 12 ISOFORM X1"/>
    <property type="match status" value="1"/>
</dbReference>
<evidence type="ECO:0000313" key="6">
    <source>
        <dbReference type="EMBL" id="CAF1020603.1"/>
    </source>
</evidence>
<dbReference type="Proteomes" id="UP000663889">
    <property type="component" value="Unassembled WGS sequence"/>
</dbReference>
<name>A0A818UZJ4_9BILA</name>
<dbReference type="SUPFAM" id="SSF47923">
    <property type="entry name" value="Ypt/Rab-GAP domain of gyp1p"/>
    <property type="match status" value="2"/>
</dbReference>
<dbReference type="FunFam" id="1.10.472.80:FF:000006">
    <property type="entry name" value="TBC1 domain family member 14"/>
    <property type="match status" value="1"/>
</dbReference>
<dbReference type="Proteomes" id="UP000663823">
    <property type="component" value="Unassembled WGS sequence"/>
</dbReference>
<dbReference type="EMBL" id="CAJOAX010001316">
    <property type="protein sequence ID" value="CAF3705197.1"/>
    <property type="molecule type" value="Genomic_DNA"/>
</dbReference>
<dbReference type="InterPro" id="IPR035969">
    <property type="entry name" value="Rab-GAP_TBC_sf"/>
</dbReference>
<dbReference type="SMART" id="SM00164">
    <property type="entry name" value="TBC"/>
    <property type="match status" value="1"/>
</dbReference>
<feature type="region of interest" description="Disordered" evidence="2">
    <location>
        <begin position="255"/>
        <end position="306"/>
    </location>
</feature>
<dbReference type="AlphaFoldDB" id="A0A818UZJ4"/>
<proteinExistence type="predicted"/>
<feature type="coiled-coil region" evidence="1">
    <location>
        <begin position="394"/>
        <end position="428"/>
    </location>
</feature>
<evidence type="ECO:0000256" key="2">
    <source>
        <dbReference type="SAM" id="MobiDB-lite"/>
    </source>
</evidence>
<gene>
    <name evidence="7" type="ORF">FNK824_LOCUS2336</name>
    <name evidence="8" type="ORF">JBS370_LOCUS3584</name>
    <name evidence="9" type="ORF">OTI717_LOCUS12807</name>
    <name evidence="4" type="ORF">RFH988_LOCUS5773</name>
    <name evidence="6" type="ORF">SEV965_LOCUS11782</name>
    <name evidence="5" type="ORF">ZHD862_LOCUS8101</name>
</gene>
<dbReference type="EMBL" id="CAJOBD010000155">
    <property type="protein sequence ID" value="CAF3596920.1"/>
    <property type="molecule type" value="Genomic_DNA"/>
</dbReference>
<keyword evidence="1" id="KW-0175">Coiled coil</keyword>
<evidence type="ECO:0000313" key="5">
    <source>
        <dbReference type="EMBL" id="CAF0915249.1"/>
    </source>
</evidence>
<feature type="compositionally biased region" description="Polar residues" evidence="2">
    <location>
        <begin position="255"/>
        <end position="276"/>
    </location>
</feature>
<feature type="compositionally biased region" description="Polar residues" evidence="2">
    <location>
        <begin position="15"/>
        <end position="26"/>
    </location>
</feature>
<dbReference type="Proteomes" id="UP000663864">
    <property type="component" value="Unassembled WGS sequence"/>
</dbReference>
<dbReference type="OrthoDB" id="294251at2759"/>
<dbReference type="PANTHER" id="PTHR47219">
    <property type="entry name" value="RAB GTPASE-ACTIVATING PROTEIN 1-LIKE"/>
    <property type="match status" value="1"/>
</dbReference>
<evidence type="ECO:0000259" key="3">
    <source>
        <dbReference type="PROSITE" id="PS50086"/>
    </source>
</evidence>
<feature type="domain" description="Rab-GAP TBC" evidence="3">
    <location>
        <begin position="466"/>
        <end position="682"/>
    </location>
</feature>
<evidence type="ECO:0000313" key="4">
    <source>
        <dbReference type="EMBL" id="CAF0837709.1"/>
    </source>
</evidence>
<feature type="compositionally biased region" description="Basic and acidic residues" evidence="2">
    <location>
        <begin position="502"/>
        <end position="513"/>
    </location>
</feature>
<dbReference type="Proteomes" id="UP000663874">
    <property type="component" value="Unassembled WGS sequence"/>
</dbReference>
<dbReference type="Gene3D" id="1.10.472.80">
    <property type="entry name" value="Ypt/Rab-GAP domain of gyp1p, domain 3"/>
    <property type="match status" value="1"/>
</dbReference>
<dbReference type="GO" id="GO:0005773">
    <property type="term" value="C:vacuole"/>
    <property type="evidence" value="ECO:0007669"/>
    <property type="project" value="UniProtKB-ARBA"/>
</dbReference>
<evidence type="ECO:0000313" key="9">
    <source>
        <dbReference type="EMBL" id="CAF3705197.1"/>
    </source>
</evidence>
<dbReference type="Proteomes" id="UP000663882">
    <property type="component" value="Unassembled WGS sequence"/>
</dbReference>
<dbReference type="PROSITE" id="PS50086">
    <property type="entry name" value="TBC_RABGAP"/>
    <property type="match status" value="1"/>
</dbReference>
<dbReference type="Proteomes" id="UP000663836">
    <property type="component" value="Unassembled WGS sequence"/>
</dbReference>
<dbReference type="GO" id="GO:0031410">
    <property type="term" value="C:cytoplasmic vesicle"/>
    <property type="evidence" value="ECO:0007669"/>
    <property type="project" value="UniProtKB-ARBA"/>
</dbReference>
<dbReference type="GO" id="GO:0016192">
    <property type="term" value="P:vesicle-mediated transport"/>
    <property type="evidence" value="ECO:0007669"/>
    <property type="project" value="UniProtKB-ARBA"/>
</dbReference>